<evidence type="ECO:0000313" key="1">
    <source>
        <dbReference type="EMBL" id="EQB59912.1"/>
    </source>
</evidence>
<gene>
    <name evidence="1" type="ORF">NAPIS_ORF02538</name>
</gene>
<protein>
    <submittedName>
        <fullName evidence="1">Uncharacterized protein</fullName>
    </submittedName>
</protein>
<keyword evidence="2" id="KW-1185">Reference proteome</keyword>
<dbReference type="VEuPathDB" id="MicrosporidiaDB:NAPIS_ORF02538"/>
<accession>T0KWS6</accession>
<dbReference type="Proteomes" id="UP000053780">
    <property type="component" value="Unassembled WGS sequence"/>
</dbReference>
<reference evidence="1 2" key="1">
    <citation type="journal article" date="2013" name="BMC Genomics">
        <title>Genome sequencing and comparative genomics of honey bee microsporidia, Nosema apis reveal novel insights into host-parasite interactions.</title>
        <authorList>
            <person name="Chen Yp."/>
            <person name="Pettis J.S."/>
            <person name="Zhao Y."/>
            <person name="Liu X."/>
            <person name="Tallon L.J."/>
            <person name="Sadzewicz L.D."/>
            <person name="Li R."/>
            <person name="Zheng H."/>
            <person name="Huang S."/>
            <person name="Zhang X."/>
            <person name="Hamilton M.C."/>
            <person name="Pernal S.F."/>
            <person name="Melathopoulos A.P."/>
            <person name="Yan X."/>
            <person name="Evans J.D."/>
        </authorList>
    </citation>
    <scope>NUCLEOTIDE SEQUENCE [LARGE SCALE GENOMIC DNA]</scope>
    <source>
        <strain evidence="1 2">BRL 01</strain>
    </source>
</reference>
<name>T0KWS6_9MICR</name>
<proteinExistence type="predicted"/>
<dbReference type="OrthoDB" id="10263628at2759"/>
<dbReference type="EMBL" id="KE647353">
    <property type="protein sequence ID" value="EQB59912.1"/>
    <property type="molecule type" value="Genomic_DNA"/>
</dbReference>
<dbReference type="AlphaFoldDB" id="T0KWS6"/>
<organism evidence="1 2">
    <name type="scientific">Vairimorpha apis BRL 01</name>
    <dbReference type="NCBI Taxonomy" id="1037528"/>
    <lineage>
        <taxon>Eukaryota</taxon>
        <taxon>Fungi</taxon>
        <taxon>Fungi incertae sedis</taxon>
        <taxon>Microsporidia</taxon>
        <taxon>Nosematidae</taxon>
        <taxon>Vairimorpha</taxon>
    </lineage>
</organism>
<dbReference type="HOGENOM" id="CLU_1595032_0_0_1"/>
<sequence length="187" mass="21470">MKTLSYTKLLSTLINETSYEKQDLIIKRVIEIDMSIETRLRVLFILLENVCMKLKVEYYWWYVCEARKCKSRDVDNLVFCLYEGMDIGVRGGVDIGKGENVGVEKSVDKGVDVGVEKSVDMGMNVNMGENVGVEKSVDMGENVNMRVDVGLNICERMNLRESACSEERMKLDLYEDSTEEEMRYLNV</sequence>
<evidence type="ECO:0000313" key="2">
    <source>
        <dbReference type="Proteomes" id="UP000053780"/>
    </source>
</evidence>